<evidence type="ECO:0000256" key="7">
    <source>
        <dbReference type="SAM" id="Phobius"/>
    </source>
</evidence>
<evidence type="ECO:0000256" key="2">
    <source>
        <dbReference type="ARBA" id="ARBA00022475"/>
    </source>
</evidence>
<feature type="transmembrane region" description="Helical" evidence="7">
    <location>
        <begin position="281"/>
        <end position="304"/>
    </location>
</feature>
<dbReference type="Proteomes" id="UP001322664">
    <property type="component" value="Chromosome"/>
</dbReference>
<accession>A0ABZ0RV52</accession>
<evidence type="ECO:0000256" key="4">
    <source>
        <dbReference type="ARBA" id="ARBA00023224"/>
    </source>
</evidence>
<dbReference type="SMART" id="SM00304">
    <property type="entry name" value="HAMP"/>
    <property type="match status" value="2"/>
</dbReference>
<comment type="similarity">
    <text evidence="5">Belongs to the methyl-accepting chemotaxis (MCP) protein family.</text>
</comment>
<dbReference type="Pfam" id="PF00672">
    <property type="entry name" value="HAMP"/>
    <property type="match status" value="1"/>
</dbReference>
<dbReference type="InterPro" id="IPR003660">
    <property type="entry name" value="HAMP_dom"/>
</dbReference>
<dbReference type="SUPFAM" id="SSF58104">
    <property type="entry name" value="Methyl-accepting chemotaxis protein (MCP) signaling domain"/>
    <property type="match status" value="1"/>
</dbReference>
<evidence type="ECO:0000256" key="6">
    <source>
        <dbReference type="PROSITE-ProRule" id="PRU00284"/>
    </source>
</evidence>
<reference evidence="10 11" key="1">
    <citation type="submission" date="2023-09" db="EMBL/GenBank/DDBJ databases">
        <authorList>
            <person name="Page C.A."/>
            <person name="Perez-Diaz I.M."/>
        </authorList>
    </citation>
    <scope>NUCLEOTIDE SEQUENCE [LARGE SCALE GENOMIC DNA]</scope>
    <source>
        <strain evidence="10 11">Ll15</strain>
    </source>
</reference>
<dbReference type="Gene3D" id="1.10.287.950">
    <property type="entry name" value="Methyl-accepting chemotaxis protein"/>
    <property type="match status" value="1"/>
</dbReference>
<dbReference type="PROSITE" id="PS50111">
    <property type="entry name" value="CHEMOTAXIS_TRANSDUC_2"/>
    <property type="match status" value="1"/>
</dbReference>
<evidence type="ECO:0000256" key="1">
    <source>
        <dbReference type="ARBA" id="ARBA00004236"/>
    </source>
</evidence>
<keyword evidence="11" id="KW-1185">Reference proteome</keyword>
<feature type="domain" description="HAMP" evidence="9">
    <location>
        <begin position="305"/>
        <end position="359"/>
    </location>
</feature>
<dbReference type="SMART" id="SM00283">
    <property type="entry name" value="MA"/>
    <property type="match status" value="1"/>
</dbReference>
<evidence type="ECO:0000256" key="5">
    <source>
        <dbReference type="ARBA" id="ARBA00029447"/>
    </source>
</evidence>
<keyword evidence="3 7" id="KW-0472">Membrane</keyword>
<dbReference type="Gene3D" id="6.10.340.10">
    <property type="match status" value="1"/>
</dbReference>
<keyword evidence="7" id="KW-1133">Transmembrane helix</keyword>
<protein>
    <submittedName>
        <fullName evidence="10">Methyl-accepting chemotaxis protein</fullName>
    </submittedName>
</protein>
<comment type="subcellular location">
    <subcellularLocation>
        <location evidence="1">Cell membrane</location>
    </subcellularLocation>
</comment>
<sequence>MLKSMKWKMMFEIMLVVVIIIGAFSVYIYYTTSHNIKSNGEALVESVAMGMEGAIHSREKAEEIMEKEMLGQSVMASYIIQQGATYNDLKEIAERAGIDEIWSTDDKGNTGVTSVAPSIDFNFGSDPNGQAAEYMQLLDGRAQQIVQKAQIRDIDNEFYKFVGVGGWDVANPQIVQVARNGQQLLDLEASIGSEYYVNQLKEHLSATVLYAAMVSDSGEVLAATSEQALTDLGFTSQHFTDEALQQWTGEYDNERVTQYVKKLSNGSYLAISVSNAILTKIQVGTVIAALIVIAVIFIVTNLTLSRQVSRILAVRDSLEDIGQGEADLTKRIAASSQDEIGQLVVSFNAMMDNFQHIIRDLQQEANGIQHAAATIQHSASQTLQASQFIQTQSEQAAIGSSQQLTSTQESAYAMGELAQGIQHIAESITEIATISRTTEENATGGLAIMNQLQQHLKVIYEKNDSSVASTQELVKLSSTIGEFTKVITDIADQTNLLALNASIEAARAGEAGKGFAVVADEVRKLAEDSRTAAERISQVVTNVQHETTDIVQVIRSLATVLDEGHMTADKVQQSFEGINADIRSLAVEVDSVSGAAQEMAASTQEVTATMEDVSSLAKQTTSSMEDMAEQVKNQVASMDNMTNAITQLNDTVNSLERVAGHYKV</sequence>
<dbReference type="PROSITE" id="PS50885">
    <property type="entry name" value="HAMP"/>
    <property type="match status" value="1"/>
</dbReference>
<feature type="transmembrane region" description="Helical" evidence="7">
    <location>
        <begin position="12"/>
        <end position="30"/>
    </location>
</feature>
<proteinExistence type="inferred from homology"/>
<evidence type="ECO:0000256" key="3">
    <source>
        <dbReference type="ARBA" id="ARBA00023136"/>
    </source>
</evidence>
<name>A0ABZ0RV52_9BACI</name>
<keyword evidence="4 6" id="KW-0807">Transducer</keyword>
<dbReference type="InterPro" id="IPR004089">
    <property type="entry name" value="MCPsignal_dom"/>
</dbReference>
<dbReference type="CDD" id="cd06225">
    <property type="entry name" value="HAMP"/>
    <property type="match status" value="1"/>
</dbReference>
<gene>
    <name evidence="10" type="ORF">R6U77_15950</name>
</gene>
<dbReference type="RefSeq" id="WP_319836411.1">
    <property type="nucleotide sequence ID" value="NZ_CP137624.1"/>
</dbReference>
<keyword evidence="2" id="KW-1003">Cell membrane</keyword>
<evidence type="ECO:0000259" key="9">
    <source>
        <dbReference type="PROSITE" id="PS50885"/>
    </source>
</evidence>
<feature type="domain" description="Methyl-accepting transducer" evidence="8">
    <location>
        <begin position="378"/>
        <end position="614"/>
    </location>
</feature>
<evidence type="ECO:0000313" key="10">
    <source>
        <dbReference type="EMBL" id="WPK11365.1"/>
    </source>
</evidence>
<organism evidence="10 11">
    <name type="scientific">Lysinibacillus louembei</name>
    <dbReference type="NCBI Taxonomy" id="1470088"/>
    <lineage>
        <taxon>Bacteria</taxon>
        <taxon>Bacillati</taxon>
        <taxon>Bacillota</taxon>
        <taxon>Bacilli</taxon>
        <taxon>Bacillales</taxon>
        <taxon>Bacillaceae</taxon>
        <taxon>Lysinibacillus</taxon>
    </lineage>
</organism>
<evidence type="ECO:0000313" key="11">
    <source>
        <dbReference type="Proteomes" id="UP001322664"/>
    </source>
</evidence>
<evidence type="ECO:0000259" key="8">
    <source>
        <dbReference type="PROSITE" id="PS50111"/>
    </source>
</evidence>
<keyword evidence="7" id="KW-0812">Transmembrane</keyword>
<dbReference type="PANTHER" id="PTHR32089">
    <property type="entry name" value="METHYL-ACCEPTING CHEMOTAXIS PROTEIN MCPB"/>
    <property type="match status" value="1"/>
</dbReference>
<dbReference type="Pfam" id="PF00015">
    <property type="entry name" value="MCPsignal"/>
    <property type="match status" value="1"/>
</dbReference>
<dbReference type="CDD" id="cd11386">
    <property type="entry name" value="MCP_signal"/>
    <property type="match status" value="1"/>
</dbReference>
<dbReference type="EMBL" id="CP137624">
    <property type="protein sequence ID" value="WPK11365.1"/>
    <property type="molecule type" value="Genomic_DNA"/>
</dbReference>
<dbReference type="PANTHER" id="PTHR32089:SF112">
    <property type="entry name" value="LYSOZYME-LIKE PROTEIN-RELATED"/>
    <property type="match status" value="1"/>
</dbReference>